<name>A0A8J3YYI8_9ACTN</name>
<gene>
    <name evidence="2" type="ORF">Val02_88090</name>
</gene>
<organism evidence="2 3">
    <name type="scientific">Virgisporangium aliadipatigenens</name>
    <dbReference type="NCBI Taxonomy" id="741659"/>
    <lineage>
        <taxon>Bacteria</taxon>
        <taxon>Bacillati</taxon>
        <taxon>Actinomycetota</taxon>
        <taxon>Actinomycetes</taxon>
        <taxon>Micromonosporales</taxon>
        <taxon>Micromonosporaceae</taxon>
        <taxon>Virgisporangium</taxon>
    </lineage>
</organism>
<evidence type="ECO:0000313" key="3">
    <source>
        <dbReference type="Proteomes" id="UP000619260"/>
    </source>
</evidence>
<dbReference type="AlphaFoldDB" id="A0A8J3YYI8"/>
<keyword evidence="3" id="KW-1185">Reference proteome</keyword>
<dbReference type="EMBL" id="BOPF01000057">
    <property type="protein sequence ID" value="GIJ51923.1"/>
    <property type="molecule type" value="Genomic_DNA"/>
</dbReference>
<reference evidence="2" key="1">
    <citation type="submission" date="2021-01" db="EMBL/GenBank/DDBJ databases">
        <title>Whole genome shotgun sequence of Virgisporangium aliadipatigenens NBRC 105644.</title>
        <authorList>
            <person name="Komaki H."/>
            <person name="Tamura T."/>
        </authorList>
    </citation>
    <scope>NUCLEOTIDE SEQUENCE</scope>
    <source>
        <strain evidence="2">NBRC 105644</strain>
    </source>
</reference>
<protein>
    <recommendedName>
        <fullName evidence="4">DUF4913 domain-containing protein</fullName>
    </recommendedName>
</protein>
<feature type="region of interest" description="Disordered" evidence="1">
    <location>
        <begin position="41"/>
        <end position="62"/>
    </location>
</feature>
<dbReference type="Proteomes" id="UP000619260">
    <property type="component" value="Unassembled WGS sequence"/>
</dbReference>
<evidence type="ECO:0008006" key="4">
    <source>
        <dbReference type="Google" id="ProtNLM"/>
    </source>
</evidence>
<proteinExistence type="predicted"/>
<dbReference type="RefSeq" id="WP_203905319.1">
    <property type="nucleotide sequence ID" value="NZ_BOPF01000057.1"/>
</dbReference>
<accession>A0A8J3YYI8</accession>
<sequence>MSDLSSEVQRLLSVVQHQQASIEKLTEAVERLQAALPVPAVEEPAAPREPEPAPEPPAPTLTVRHPLDWDVVTGAERALAWQELFAWVEHIVKAYSLHFLIRPCWWRHRLSLMILTSLWEYYMDTYADGGGIRSNDEFLNQLNNRTYQLGDVFISCREDHTEPAPAVWLRDDDRREFMDMVRAEFYSTPVSGQTVN</sequence>
<evidence type="ECO:0000313" key="2">
    <source>
        <dbReference type="EMBL" id="GIJ51923.1"/>
    </source>
</evidence>
<comment type="caution">
    <text evidence="2">The sequence shown here is derived from an EMBL/GenBank/DDBJ whole genome shotgun (WGS) entry which is preliminary data.</text>
</comment>
<evidence type="ECO:0000256" key="1">
    <source>
        <dbReference type="SAM" id="MobiDB-lite"/>
    </source>
</evidence>